<dbReference type="AlphaFoldDB" id="A0AAU7TDI6"/>
<reference evidence="1" key="1">
    <citation type="submission" date="2024-06" db="EMBL/GenBank/DDBJ databases">
        <title>Kribbella sp. strain HUAS MG21 genome sequences.</title>
        <authorList>
            <person name="Mo P."/>
        </authorList>
    </citation>
    <scope>NUCLEOTIDE SEQUENCE</scope>
    <source>
        <strain evidence="1">HUAS MG21</strain>
    </source>
</reference>
<name>A0AAU7TDI6_9ACTN</name>
<organism evidence="1">
    <name type="scientific">Kribbella sp. HUAS MG21</name>
    <dbReference type="NCBI Taxonomy" id="3160966"/>
    <lineage>
        <taxon>Bacteria</taxon>
        <taxon>Bacillati</taxon>
        <taxon>Actinomycetota</taxon>
        <taxon>Actinomycetes</taxon>
        <taxon>Propionibacteriales</taxon>
        <taxon>Kribbellaceae</taxon>
        <taxon>Kribbella</taxon>
    </lineage>
</organism>
<evidence type="ECO:0000313" key="1">
    <source>
        <dbReference type="EMBL" id="XBV24821.1"/>
    </source>
</evidence>
<proteinExistence type="predicted"/>
<protein>
    <submittedName>
        <fullName evidence="1">Uncharacterized protein</fullName>
    </submittedName>
</protein>
<dbReference type="EMBL" id="CP158165">
    <property type="protein sequence ID" value="XBV24821.1"/>
    <property type="molecule type" value="Genomic_DNA"/>
</dbReference>
<dbReference type="RefSeq" id="WP_350277638.1">
    <property type="nucleotide sequence ID" value="NZ_CP158165.1"/>
</dbReference>
<accession>A0AAU7TDI6</accession>
<gene>
    <name evidence="1" type="ORF">ABN611_00075</name>
</gene>
<sequence length="159" mass="17563">MGYELRALITRSDAILNDVDLAVVQRPEQFVLIPLTHDVFDRLGGGDDRPHEQQFWFLSGGIRDLALQLSRTAPVAYIEVEFFGGAGTQASIAWRDGQIIAAPAKHDFEAGVDALPRERWPVNAALAAIGATVGNAIDEFDALRLGQHRQTDDWLDLDR</sequence>